<evidence type="ECO:0000256" key="4">
    <source>
        <dbReference type="SAM" id="SignalP"/>
    </source>
</evidence>
<comment type="caution">
    <text evidence="5">The sequence shown here is derived from an EMBL/GenBank/DDBJ whole genome shotgun (WGS) entry which is preliminary data.</text>
</comment>
<dbReference type="PRINTS" id="PR00019">
    <property type="entry name" value="LEURICHRPT"/>
</dbReference>
<evidence type="ECO:0000256" key="3">
    <source>
        <dbReference type="ARBA" id="ARBA00022737"/>
    </source>
</evidence>
<keyword evidence="1" id="KW-0433">Leucine-rich repeat</keyword>
<accession>A0A9Q1F065</accession>
<organism evidence="5 6">
    <name type="scientific">Synaphobranchus kaupii</name>
    <name type="common">Kaup's arrowtooth eel</name>
    <dbReference type="NCBI Taxonomy" id="118154"/>
    <lineage>
        <taxon>Eukaryota</taxon>
        <taxon>Metazoa</taxon>
        <taxon>Chordata</taxon>
        <taxon>Craniata</taxon>
        <taxon>Vertebrata</taxon>
        <taxon>Euteleostomi</taxon>
        <taxon>Actinopterygii</taxon>
        <taxon>Neopterygii</taxon>
        <taxon>Teleostei</taxon>
        <taxon>Anguilliformes</taxon>
        <taxon>Synaphobranchidae</taxon>
        <taxon>Synaphobranchus</taxon>
    </lineage>
</organism>
<keyword evidence="2 4" id="KW-0732">Signal</keyword>
<dbReference type="GO" id="GO:0031012">
    <property type="term" value="C:extracellular matrix"/>
    <property type="evidence" value="ECO:0007669"/>
    <property type="project" value="TreeGrafter"/>
</dbReference>
<dbReference type="Proteomes" id="UP001152622">
    <property type="component" value="Chromosome 10"/>
</dbReference>
<dbReference type="PANTHER" id="PTHR24373">
    <property type="entry name" value="SLIT RELATED LEUCINE-RICH REPEAT NEURONAL PROTEIN"/>
    <property type="match status" value="1"/>
</dbReference>
<dbReference type="AlphaFoldDB" id="A0A9Q1F065"/>
<reference evidence="5" key="1">
    <citation type="journal article" date="2023" name="Science">
        <title>Genome structures resolve the early diversification of teleost fishes.</title>
        <authorList>
            <person name="Parey E."/>
            <person name="Louis A."/>
            <person name="Montfort J."/>
            <person name="Bouchez O."/>
            <person name="Roques C."/>
            <person name="Iampietro C."/>
            <person name="Lluch J."/>
            <person name="Castinel A."/>
            <person name="Donnadieu C."/>
            <person name="Desvignes T."/>
            <person name="Floi Bucao C."/>
            <person name="Jouanno E."/>
            <person name="Wen M."/>
            <person name="Mejri S."/>
            <person name="Dirks R."/>
            <person name="Jansen H."/>
            <person name="Henkel C."/>
            <person name="Chen W.J."/>
            <person name="Zahm M."/>
            <person name="Cabau C."/>
            <person name="Klopp C."/>
            <person name="Thompson A.W."/>
            <person name="Robinson-Rechavi M."/>
            <person name="Braasch I."/>
            <person name="Lecointre G."/>
            <person name="Bobe J."/>
            <person name="Postlethwait J.H."/>
            <person name="Berthelot C."/>
            <person name="Roest Crollius H."/>
            <person name="Guiguen Y."/>
        </authorList>
    </citation>
    <scope>NUCLEOTIDE SEQUENCE</scope>
    <source>
        <strain evidence="5">WJC10195</strain>
    </source>
</reference>
<dbReference type="SUPFAM" id="SSF52058">
    <property type="entry name" value="L domain-like"/>
    <property type="match status" value="1"/>
</dbReference>
<dbReference type="EMBL" id="JAINUF010000010">
    <property type="protein sequence ID" value="KAJ8348462.1"/>
    <property type="molecule type" value="Genomic_DNA"/>
</dbReference>
<name>A0A9Q1F065_SYNKA</name>
<dbReference type="OrthoDB" id="676979at2759"/>
<dbReference type="SMART" id="SM00369">
    <property type="entry name" value="LRR_TYP"/>
    <property type="match status" value="7"/>
</dbReference>
<keyword evidence="3" id="KW-0677">Repeat</keyword>
<dbReference type="InterPro" id="IPR050328">
    <property type="entry name" value="Dev_Immune_Receptor"/>
</dbReference>
<dbReference type="InterPro" id="IPR003591">
    <property type="entry name" value="Leu-rich_rpt_typical-subtyp"/>
</dbReference>
<dbReference type="PANTHER" id="PTHR24373:SF352">
    <property type="entry name" value="TSUKUSHI"/>
    <property type="match status" value="1"/>
</dbReference>
<sequence length="346" mass="38090">MSTLLCVNTFLMFLIVSAVRGCHPGCHCEVESFGLFSSFSFTKVDCSGAGPDVAPVPIPLDTSFLDLSSNSIRTVTDSMLTGPGYTTLTSLDLSANLISEINDKAFSKLRYLESLDLSHNSLEKLTSGCFSGLPLAEVDLSNNRLQELRLDVFMAKGHKRPVSVDVSNNRVTMVSRNPQMSPPNLHSLTLAGNQLYSVPRLHGIPVQYLNLDRNPISSIQKDSFAELKDLVHLSLNSLPQLTAIQPHSFRDLSNLQVLNLSNNTGLTSLSPEVFLGLASLQELDLSNSGVNSLPNNILSHLPSLRRITLRENVNCWRTKKQEQFHRHIEQTNSDEVLTCDATGIFL</sequence>
<evidence type="ECO:0000256" key="1">
    <source>
        <dbReference type="ARBA" id="ARBA00022614"/>
    </source>
</evidence>
<feature type="signal peptide" evidence="4">
    <location>
        <begin position="1"/>
        <end position="21"/>
    </location>
</feature>
<dbReference type="Gene3D" id="3.80.10.10">
    <property type="entry name" value="Ribonuclease Inhibitor"/>
    <property type="match status" value="3"/>
</dbReference>
<dbReference type="GO" id="GO:0005615">
    <property type="term" value="C:extracellular space"/>
    <property type="evidence" value="ECO:0007669"/>
    <property type="project" value="TreeGrafter"/>
</dbReference>
<proteinExistence type="predicted"/>
<dbReference type="InterPro" id="IPR032675">
    <property type="entry name" value="LRR_dom_sf"/>
</dbReference>
<keyword evidence="6" id="KW-1185">Reference proteome</keyword>
<dbReference type="PROSITE" id="PS51450">
    <property type="entry name" value="LRR"/>
    <property type="match status" value="4"/>
</dbReference>
<dbReference type="Pfam" id="PF13855">
    <property type="entry name" value="LRR_8"/>
    <property type="match status" value="2"/>
</dbReference>
<evidence type="ECO:0000256" key="2">
    <source>
        <dbReference type="ARBA" id="ARBA00022729"/>
    </source>
</evidence>
<feature type="chain" id="PRO_5040289896" description="Tsukushi" evidence="4">
    <location>
        <begin position="22"/>
        <end position="346"/>
    </location>
</feature>
<evidence type="ECO:0008006" key="7">
    <source>
        <dbReference type="Google" id="ProtNLM"/>
    </source>
</evidence>
<gene>
    <name evidence="5" type="ORF">SKAU_G00270510</name>
</gene>
<dbReference type="InterPro" id="IPR001611">
    <property type="entry name" value="Leu-rich_rpt"/>
</dbReference>
<evidence type="ECO:0000313" key="6">
    <source>
        <dbReference type="Proteomes" id="UP001152622"/>
    </source>
</evidence>
<evidence type="ECO:0000313" key="5">
    <source>
        <dbReference type="EMBL" id="KAJ8348462.1"/>
    </source>
</evidence>
<protein>
    <recommendedName>
        <fullName evidence="7">Tsukushi</fullName>
    </recommendedName>
</protein>